<dbReference type="GO" id="GO:0009319">
    <property type="term" value="C:cytochrome o ubiquinol oxidase complex"/>
    <property type="evidence" value="ECO:0007669"/>
    <property type="project" value="TreeGrafter"/>
</dbReference>
<evidence type="ECO:0000256" key="5">
    <source>
        <dbReference type="ARBA" id="ARBA00022448"/>
    </source>
</evidence>
<evidence type="ECO:0000256" key="17">
    <source>
        <dbReference type="SAM" id="Phobius"/>
    </source>
</evidence>
<feature type="transmembrane region" description="Helical" evidence="17">
    <location>
        <begin position="75"/>
        <end position="97"/>
    </location>
</feature>
<comment type="subunit">
    <text evidence="3">Heterooctamer of two A chains, two B chains, two C chains and two D chains.</text>
</comment>
<evidence type="ECO:0000256" key="3">
    <source>
        <dbReference type="ARBA" id="ARBA00011700"/>
    </source>
</evidence>
<organism evidence="18 19">
    <name type="scientific">Palleronia abyssalis</name>
    <dbReference type="NCBI Taxonomy" id="1501240"/>
    <lineage>
        <taxon>Bacteria</taxon>
        <taxon>Pseudomonadati</taxon>
        <taxon>Pseudomonadota</taxon>
        <taxon>Alphaproteobacteria</taxon>
        <taxon>Rhodobacterales</taxon>
        <taxon>Roseobacteraceae</taxon>
        <taxon>Palleronia</taxon>
    </lineage>
</organism>
<accession>A0A2R8C1W3</accession>
<evidence type="ECO:0000256" key="11">
    <source>
        <dbReference type="ARBA" id="ARBA00023136"/>
    </source>
</evidence>
<dbReference type="InterPro" id="IPR014210">
    <property type="entry name" value="Cyt_o_ubiqinol_oxidase_su4"/>
</dbReference>
<evidence type="ECO:0000256" key="10">
    <source>
        <dbReference type="ARBA" id="ARBA00023002"/>
    </source>
</evidence>
<dbReference type="GO" id="GO:0009486">
    <property type="term" value="F:cytochrome bo3 ubiquinol oxidase activity"/>
    <property type="evidence" value="ECO:0007669"/>
    <property type="project" value="InterPro"/>
</dbReference>
<dbReference type="InterPro" id="IPR050968">
    <property type="entry name" value="Cytochrome_c_oxidase_bac_sub4"/>
</dbReference>
<dbReference type="NCBIfam" id="TIGR02847">
    <property type="entry name" value="CyoD"/>
    <property type="match status" value="1"/>
</dbReference>
<gene>
    <name evidence="18" type="primary">cyoD</name>
    <name evidence="18" type="ORF">PAA8504_04228</name>
</gene>
<evidence type="ECO:0000256" key="4">
    <source>
        <dbReference type="ARBA" id="ARBA00014689"/>
    </source>
</evidence>
<keyword evidence="8" id="KW-0249">Electron transport</keyword>
<dbReference type="GO" id="GO:0015990">
    <property type="term" value="P:electron transport coupled proton transport"/>
    <property type="evidence" value="ECO:0007669"/>
    <property type="project" value="InterPro"/>
</dbReference>
<dbReference type="PANTHER" id="PTHR36835">
    <property type="entry name" value="CYTOCHROME BO(3) UBIQUINOL OXIDASE SUBUNIT 4"/>
    <property type="match status" value="1"/>
</dbReference>
<dbReference type="Pfam" id="PF03626">
    <property type="entry name" value="COX4_pro"/>
    <property type="match status" value="1"/>
</dbReference>
<dbReference type="Proteomes" id="UP000244912">
    <property type="component" value="Unassembled WGS sequence"/>
</dbReference>
<evidence type="ECO:0000256" key="16">
    <source>
        <dbReference type="ARBA" id="ARBA00032185"/>
    </source>
</evidence>
<keyword evidence="10" id="KW-0560">Oxidoreductase</keyword>
<dbReference type="InterPro" id="IPR005171">
    <property type="entry name" value="Cyt_c_oxidase_su4_prok"/>
</dbReference>
<evidence type="ECO:0000256" key="12">
    <source>
        <dbReference type="ARBA" id="ARBA00025694"/>
    </source>
</evidence>
<keyword evidence="5" id="KW-0813">Transport</keyword>
<dbReference type="AlphaFoldDB" id="A0A2R8C1W3"/>
<dbReference type="OrthoDB" id="7278008at2"/>
<dbReference type="GO" id="GO:0019646">
    <property type="term" value="P:aerobic electron transport chain"/>
    <property type="evidence" value="ECO:0007669"/>
    <property type="project" value="TreeGrafter"/>
</dbReference>
<comment type="subcellular location">
    <subcellularLocation>
        <location evidence="1">Cell membrane</location>
        <topology evidence="1">Multi-pass membrane protein</topology>
    </subcellularLocation>
</comment>
<dbReference type="RefSeq" id="WP_108896057.1">
    <property type="nucleotide sequence ID" value="NZ_ONZF01000018.1"/>
</dbReference>
<comment type="similarity">
    <text evidence="2">Belongs to the cytochrome c oxidase bacterial subunit 4 family.</text>
</comment>
<protein>
    <recommendedName>
        <fullName evidence="4">Cytochrome bo(3) ubiquinol oxidase subunit 4</fullName>
    </recommendedName>
    <alternativeName>
        <fullName evidence="16">Cytochrome o ubiquinol oxidase subunit 4</fullName>
    </alternativeName>
    <alternativeName>
        <fullName evidence="13">Oxidase bo(3) subunit 4</fullName>
    </alternativeName>
    <alternativeName>
        <fullName evidence="14">Ubiquinol oxidase polypeptide IV</fullName>
    </alternativeName>
    <alternativeName>
        <fullName evidence="15">Ubiquinol oxidase subunit 4</fullName>
    </alternativeName>
</protein>
<reference evidence="18 19" key="1">
    <citation type="submission" date="2018-03" db="EMBL/GenBank/DDBJ databases">
        <authorList>
            <person name="Keele B.F."/>
        </authorList>
    </citation>
    <scope>NUCLEOTIDE SEQUENCE [LARGE SCALE GENOMIC DNA]</scope>
    <source>
        <strain evidence="18 19">CECT 8504</strain>
    </source>
</reference>
<feature type="transmembrane region" description="Helical" evidence="17">
    <location>
        <begin position="41"/>
        <end position="63"/>
    </location>
</feature>
<evidence type="ECO:0000256" key="9">
    <source>
        <dbReference type="ARBA" id="ARBA00022989"/>
    </source>
</evidence>
<feature type="transmembrane region" description="Helical" evidence="17">
    <location>
        <begin position="15"/>
        <end position="35"/>
    </location>
</feature>
<evidence type="ECO:0000256" key="1">
    <source>
        <dbReference type="ARBA" id="ARBA00004651"/>
    </source>
</evidence>
<evidence type="ECO:0000256" key="15">
    <source>
        <dbReference type="ARBA" id="ARBA00031887"/>
    </source>
</evidence>
<evidence type="ECO:0000256" key="7">
    <source>
        <dbReference type="ARBA" id="ARBA00022692"/>
    </source>
</evidence>
<dbReference type="EMBL" id="ONZF01000018">
    <property type="protein sequence ID" value="SPJ26370.1"/>
    <property type="molecule type" value="Genomic_DNA"/>
</dbReference>
<keyword evidence="7 17" id="KW-0812">Transmembrane</keyword>
<evidence type="ECO:0000256" key="2">
    <source>
        <dbReference type="ARBA" id="ARBA00008079"/>
    </source>
</evidence>
<dbReference type="GO" id="GO:0005886">
    <property type="term" value="C:plasma membrane"/>
    <property type="evidence" value="ECO:0007669"/>
    <property type="project" value="UniProtKB-SubCell"/>
</dbReference>
<keyword evidence="11 17" id="KW-0472">Membrane</keyword>
<evidence type="ECO:0000256" key="13">
    <source>
        <dbReference type="ARBA" id="ARBA00030071"/>
    </source>
</evidence>
<keyword evidence="19" id="KW-1185">Reference proteome</keyword>
<evidence type="ECO:0000256" key="6">
    <source>
        <dbReference type="ARBA" id="ARBA00022475"/>
    </source>
</evidence>
<keyword evidence="9 17" id="KW-1133">Transmembrane helix</keyword>
<comment type="function">
    <text evidence="12">Cytochrome bo(3) ubiquinol terminal oxidase is the component of the aerobic respiratory chain of E.coli that predominates when cells are grown at high aeration. Has proton pump activity across the membrane in addition to electron transfer, pumping 2 protons/electron.</text>
</comment>
<evidence type="ECO:0000313" key="18">
    <source>
        <dbReference type="EMBL" id="SPJ26370.1"/>
    </source>
</evidence>
<evidence type="ECO:0000256" key="8">
    <source>
        <dbReference type="ARBA" id="ARBA00022982"/>
    </source>
</evidence>
<keyword evidence="6" id="KW-1003">Cell membrane</keyword>
<dbReference type="GO" id="GO:0015078">
    <property type="term" value="F:proton transmembrane transporter activity"/>
    <property type="evidence" value="ECO:0007669"/>
    <property type="project" value="TreeGrafter"/>
</dbReference>
<name>A0A2R8C1W3_9RHOB</name>
<evidence type="ECO:0000256" key="14">
    <source>
        <dbReference type="ARBA" id="ARBA00030211"/>
    </source>
</evidence>
<sequence length="103" mass="11718">MRDISDEERAERRQYTLGLILSIVLTAASFGIVILDVLPRGWVIPAIIVLALAQIVVHLRIFLHIDLTRQKREDLQLLLFTLLLLGIMAFGTLWILANLADRM</sequence>
<evidence type="ECO:0000313" key="19">
    <source>
        <dbReference type="Proteomes" id="UP000244912"/>
    </source>
</evidence>
<dbReference type="PANTHER" id="PTHR36835:SF1">
    <property type="entry name" value="CYTOCHROME BO(3) UBIQUINOL OXIDASE SUBUNIT 4"/>
    <property type="match status" value="1"/>
</dbReference>
<proteinExistence type="inferred from homology"/>